<reference evidence="17" key="1">
    <citation type="submission" date="2016-06" db="EMBL/GenBank/DDBJ databases">
        <authorList>
            <person name="Varghese N."/>
            <person name="Submissions Spin"/>
        </authorList>
    </citation>
    <scope>NUCLEOTIDE SEQUENCE [LARGE SCALE GENOMIC DNA]</scope>
    <source>
        <strain evidence="17">DSM 43903</strain>
    </source>
</reference>
<dbReference type="InterPro" id="IPR015500">
    <property type="entry name" value="Peptidase_S8_subtilisin-rel"/>
</dbReference>
<dbReference type="InterPro" id="IPR000209">
    <property type="entry name" value="Peptidase_S8/S53_dom"/>
</dbReference>
<comment type="similarity">
    <text evidence="2 10 11">Belongs to the peptidase S8 family.</text>
</comment>
<dbReference type="PANTHER" id="PTHR43806:SF11">
    <property type="entry name" value="CEREVISIN-RELATED"/>
    <property type="match status" value="1"/>
</dbReference>
<evidence type="ECO:0000256" key="7">
    <source>
        <dbReference type="ARBA" id="ARBA00022825"/>
    </source>
</evidence>
<feature type="active site" description="Charge relay system" evidence="10">
    <location>
        <position position="140"/>
    </location>
</feature>
<evidence type="ECO:0000256" key="3">
    <source>
        <dbReference type="ARBA" id="ARBA00022475"/>
    </source>
</evidence>
<keyword evidence="4 10" id="KW-0645">Protease</keyword>
<protein>
    <submittedName>
        <fullName evidence="16">Type VII secretion-associated serine protease mycosin</fullName>
    </submittedName>
</protein>
<keyword evidence="7 10" id="KW-0720">Serine protease</keyword>
<feature type="active site" description="Charge relay system" evidence="10">
    <location>
        <position position="174"/>
    </location>
</feature>
<evidence type="ECO:0000259" key="15">
    <source>
        <dbReference type="Pfam" id="PF00082"/>
    </source>
</evidence>
<keyword evidence="3" id="KW-1003">Cell membrane</keyword>
<keyword evidence="9 13" id="KW-0472">Membrane</keyword>
<dbReference type="InterPro" id="IPR022398">
    <property type="entry name" value="Peptidase_S8_His-AS"/>
</dbReference>
<dbReference type="PROSITE" id="PS00136">
    <property type="entry name" value="SUBTILASE_ASP"/>
    <property type="match status" value="1"/>
</dbReference>
<keyword evidence="6 10" id="KW-0378">Hydrolase</keyword>
<dbReference type="InterPro" id="IPR050131">
    <property type="entry name" value="Peptidase_S8_subtilisin-like"/>
</dbReference>
<dbReference type="InterPro" id="IPR023827">
    <property type="entry name" value="Peptidase_S8_Asp-AS"/>
</dbReference>
<feature type="chain" id="PRO_5038705262" evidence="14">
    <location>
        <begin position="29"/>
        <end position="467"/>
    </location>
</feature>
<dbReference type="PROSITE" id="PS00137">
    <property type="entry name" value="SUBTILASE_HIS"/>
    <property type="match status" value="1"/>
</dbReference>
<dbReference type="PROSITE" id="PS00138">
    <property type="entry name" value="SUBTILASE_SER"/>
    <property type="match status" value="1"/>
</dbReference>
<evidence type="ECO:0000256" key="14">
    <source>
        <dbReference type="SAM" id="SignalP"/>
    </source>
</evidence>
<sequence length="467" mass="46532">MSRSPARPPLAALAAALLTAVAAAPTTAAPAAVSAVAPAAASVAPSTRPATPPAAARPAPAGSPALVGRPALAARTPPAARPGPLPAGRSAPAARAAPGCPAPLAPVRPVAAPPWPQQRYAPERLTPLATGAGVTVAVVDSGVDRRHPQLAGRVLDGTDLLDAGGDGGRDCAGHGTGVASIIAARPRDGVAFQGLAPGARILPVRVSEQQVVDGRGSGRTVSAEEFARAVRWAVDHDADVLNLSVVLYADDPAVRAAIRYAVERDVVVVAAAGNLHDSGDPRPYPAAYDGVLGVGAIGADGARAPFSQTGSYVDLVAPGSDVLMAAPGQGHHRAEGTSYAAPFVSATAALLRQYRPELTAAEVARRIVATADPAPGRGGGYGAGVLNPYRAVTETGGGAAERPRPATALADDPADPALVAQRARRATARDRALLVAGVSGAVVAAAALLALVVPRGARRRWQPAGPA</sequence>
<keyword evidence="14" id="KW-0732">Signal</keyword>
<feature type="compositionally biased region" description="Low complexity" evidence="12">
    <location>
        <begin position="34"/>
        <end position="78"/>
    </location>
</feature>
<keyword evidence="17" id="KW-1185">Reference proteome</keyword>
<dbReference type="EMBL" id="FMHZ01000002">
    <property type="protein sequence ID" value="SCL57854.1"/>
    <property type="molecule type" value="Genomic_DNA"/>
</dbReference>
<dbReference type="InterPro" id="IPR023828">
    <property type="entry name" value="Peptidase_S8_Ser-AS"/>
</dbReference>
<dbReference type="STRING" id="47855.GA0070606_2840"/>
<keyword evidence="5 13" id="KW-0812">Transmembrane</keyword>
<evidence type="ECO:0000256" key="9">
    <source>
        <dbReference type="ARBA" id="ARBA00023136"/>
    </source>
</evidence>
<evidence type="ECO:0000256" key="6">
    <source>
        <dbReference type="ARBA" id="ARBA00022801"/>
    </source>
</evidence>
<dbReference type="RefSeq" id="WP_245724688.1">
    <property type="nucleotide sequence ID" value="NZ_FMHZ01000002.1"/>
</dbReference>
<evidence type="ECO:0000256" key="1">
    <source>
        <dbReference type="ARBA" id="ARBA00004162"/>
    </source>
</evidence>
<evidence type="ECO:0000313" key="17">
    <source>
        <dbReference type="Proteomes" id="UP000199001"/>
    </source>
</evidence>
<name>A0A1C6UUU5_9ACTN</name>
<evidence type="ECO:0000256" key="2">
    <source>
        <dbReference type="ARBA" id="ARBA00011073"/>
    </source>
</evidence>
<comment type="subcellular location">
    <subcellularLocation>
        <location evidence="1">Cell membrane</location>
        <topology evidence="1">Single-pass membrane protein</topology>
    </subcellularLocation>
</comment>
<dbReference type="InterPro" id="IPR036852">
    <property type="entry name" value="Peptidase_S8/S53_dom_sf"/>
</dbReference>
<dbReference type="Proteomes" id="UP000199001">
    <property type="component" value="Unassembled WGS sequence"/>
</dbReference>
<feature type="signal peptide" evidence="14">
    <location>
        <begin position="1"/>
        <end position="28"/>
    </location>
</feature>
<dbReference type="SUPFAM" id="SSF52743">
    <property type="entry name" value="Subtilisin-like"/>
    <property type="match status" value="1"/>
</dbReference>
<evidence type="ECO:0000256" key="4">
    <source>
        <dbReference type="ARBA" id="ARBA00022670"/>
    </source>
</evidence>
<evidence type="ECO:0000256" key="8">
    <source>
        <dbReference type="ARBA" id="ARBA00022989"/>
    </source>
</evidence>
<feature type="region of interest" description="Disordered" evidence="12">
    <location>
        <begin position="34"/>
        <end position="100"/>
    </location>
</feature>
<dbReference type="AlphaFoldDB" id="A0A1C6UUU5"/>
<evidence type="ECO:0000256" key="13">
    <source>
        <dbReference type="SAM" id="Phobius"/>
    </source>
</evidence>
<dbReference type="InterPro" id="IPR023834">
    <property type="entry name" value="T7SS_pept_S8A_mycosin"/>
</dbReference>
<feature type="active site" description="Charge relay system" evidence="10">
    <location>
        <position position="338"/>
    </location>
</feature>
<feature type="compositionally biased region" description="Low complexity" evidence="12">
    <location>
        <begin position="86"/>
        <end position="99"/>
    </location>
</feature>
<proteinExistence type="inferred from homology"/>
<evidence type="ECO:0000256" key="10">
    <source>
        <dbReference type="PROSITE-ProRule" id="PRU01240"/>
    </source>
</evidence>
<dbReference type="PRINTS" id="PR00723">
    <property type="entry name" value="SUBTILISIN"/>
</dbReference>
<gene>
    <name evidence="16" type="ORF">GA0070606_2840</name>
</gene>
<dbReference type="PANTHER" id="PTHR43806">
    <property type="entry name" value="PEPTIDASE S8"/>
    <property type="match status" value="1"/>
</dbReference>
<evidence type="ECO:0000256" key="11">
    <source>
        <dbReference type="RuleBase" id="RU003355"/>
    </source>
</evidence>
<dbReference type="Pfam" id="PF00082">
    <property type="entry name" value="Peptidase_S8"/>
    <property type="match status" value="1"/>
</dbReference>
<dbReference type="GO" id="GO:0004252">
    <property type="term" value="F:serine-type endopeptidase activity"/>
    <property type="evidence" value="ECO:0007669"/>
    <property type="project" value="UniProtKB-UniRule"/>
</dbReference>
<organism evidence="16 17">
    <name type="scientific">Micromonospora citrea</name>
    <dbReference type="NCBI Taxonomy" id="47855"/>
    <lineage>
        <taxon>Bacteria</taxon>
        <taxon>Bacillati</taxon>
        <taxon>Actinomycetota</taxon>
        <taxon>Actinomycetes</taxon>
        <taxon>Micromonosporales</taxon>
        <taxon>Micromonosporaceae</taxon>
        <taxon>Micromonospora</taxon>
    </lineage>
</organism>
<dbReference type="PROSITE" id="PS51892">
    <property type="entry name" value="SUBTILASE"/>
    <property type="match status" value="1"/>
</dbReference>
<evidence type="ECO:0000313" key="16">
    <source>
        <dbReference type="EMBL" id="SCL57854.1"/>
    </source>
</evidence>
<feature type="transmembrane region" description="Helical" evidence="13">
    <location>
        <begin position="432"/>
        <end position="453"/>
    </location>
</feature>
<evidence type="ECO:0000256" key="5">
    <source>
        <dbReference type="ARBA" id="ARBA00022692"/>
    </source>
</evidence>
<keyword evidence="8 13" id="KW-1133">Transmembrane helix</keyword>
<accession>A0A1C6UUU5</accession>
<evidence type="ECO:0000256" key="12">
    <source>
        <dbReference type="SAM" id="MobiDB-lite"/>
    </source>
</evidence>
<dbReference type="GO" id="GO:0005886">
    <property type="term" value="C:plasma membrane"/>
    <property type="evidence" value="ECO:0007669"/>
    <property type="project" value="UniProtKB-SubCell"/>
</dbReference>
<feature type="domain" description="Peptidase S8/S53" evidence="15">
    <location>
        <begin position="131"/>
        <end position="382"/>
    </location>
</feature>
<dbReference type="Gene3D" id="3.40.50.200">
    <property type="entry name" value="Peptidase S8/S53 domain"/>
    <property type="match status" value="1"/>
</dbReference>
<dbReference type="GO" id="GO:0006508">
    <property type="term" value="P:proteolysis"/>
    <property type="evidence" value="ECO:0007669"/>
    <property type="project" value="UniProtKB-KW"/>
</dbReference>
<dbReference type="NCBIfam" id="TIGR03921">
    <property type="entry name" value="T7SS_mycosin"/>
    <property type="match status" value="1"/>
</dbReference>